<evidence type="ECO:0000256" key="2">
    <source>
        <dbReference type="SAM" id="SignalP"/>
    </source>
</evidence>
<dbReference type="EMBL" id="JRES01001465">
    <property type="protein sequence ID" value="KNC22686.1"/>
    <property type="molecule type" value="Genomic_DNA"/>
</dbReference>
<keyword evidence="2" id="KW-0732">Signal</keyword>
<reference evidence="3 4" key="1">
    <citation type="journal article" date="2015" name="Nat. Commun.">
        <title>Lucilia cuprina genome unlocks parasitic fly biology to underpin future interventions.</title>
        <authorList>
            <person name="Anstead C.A."/>
            <person name="Korhonen P.K."/>
            <person name="Young N.D."/>
            <person name="Hall R.S."/>
            <person name="Jex A.R."/>
            <person name="Murali S.C."/>
            <person name="Hughes D.S."/>
            <person name="Lee S.F."/>
            <person name="Perry T."/>
            <person name="Stroehlein A.J."/>
            <person name="Ansell B.R."/>
            <person name="Breugelmans B."/>
            <person name="Hofmann A."/>
            <person name="Qu J."/>
            <person name="Dugan S."/>
            <person name="Lee S.L."/>
            <person name="Chao H."/>
            <person name="Dinh H."/>
            <person name="Han Y."/>
            <person name="Doddapaneni H.V."/>
            <person name="Worley K.C."/>
            <person name="Muzny D.M."/>
            <person name="Ioannidis P."/>
            <person name="Waterhouse R.M."/>
            <person name="Zdobnov E.M."/>
            <person name="James P.J."/>
            <person name="Bagnall N.H."/>
            <person name="Kotze A.C."/>
            <person name="Gibbs R.A."/>
            <person name="Richards S."/>
            <person name="Batterham P."/>
            <person name="Gasser R.B."/>
        </authorList>
    </citation>
    <scope>NUCLEOTIDE SEQUENCE [LARGE SCALE GENOMIC DNA]</scope>
    <source>
        <strain evidence="3 4">LS</strain>
        <tissue evidence="3">Full body</tissue>
    </source>
</reference>
<feature type="compositionally biased region" description="Basic residues" evidence="1">
    <location>
        <begin position="56"/>
        <end position="66"/>
    </location>
</feature>
<protein>
    <submittedName>
        <fullName evidence="3">Uncharacterized protein</fullName>
    </submittedName>
</protein>
<accession>A0A0L0BRN5</accession>
<keyword evidence="4" id="KW-1185">Reference proteome</keyword>
<feature type="chain" id="PRO_5005535001" evidence="2">
    <location>
        <begin position="27"/>
        <end position="224"/>
    </location>
</feature>
<evidence type="ECO:0000313" key="3">
    <source>
        <dbReference type="EMBL" id="KNC22686.1"/>
    </source>
</evidence>
<dbReference type="Proteomes" id="UP000037069">
    <property type="component" value="Unassembled WGS sequence"/>
</dbReference>
<dbReference type="AlphaFoldDB" id="A0A0L0BRN5"/>
<name>A0A0L0BRN5_LUCCU</name>
<evidence type="ECO:0000256" key="1">
    <source>
        <dbReference type="SAM" id="MobiDB-lite"/>
    </source>
</evidence>
<evidence type="ECO:0000313" key="4">
    <source>
        <dbReference type="Proteomes" id="UP000037069"/>
    </source>
</evidence>
<proteinExistence type="predicted"/>
<organism evidence="3 4">
    <name type="scientific">Lucilia cuprina</name>
    <name type="common">Green bottle fly</name>
    <name type="synonym">Australian sheep blowfly</name>
    <dbReference type="NCBI Taxonomy" id="7375"/>
    <lineage>
        <taxon>Eukaryota</taxon>
        <taxon>Metazoa</taxon>
        <taxon>Ecdysozoa</taxon>
        <taxon>Arthropoda</taxon>
        <taxon>Hexapoda</taxon>
        <taxon>Insecta</taxon>
        <taxon>Pterygota</taxon>
        <taxon>Neoptera</taxon>
        <taxon>Endopterygota</taxon>
        <taxon>Diptera</taxon>
        <taxon>Brachycera</taxon>
        <taxon>Muscomorpha</taxon>
        <taxon>Oestroidea</taxon>
        <taxon>Calliphoridae</taxon>
        <taxon>Luciliinae</taxon>
        <taxon>Lucilia</taxon>
    </lineage>
</organism>
<feature type="signal peptide" evidence="2">
    <location>
        <begin position="1"/>
        <end position="26"/>
    </location>
</feature>
<comment type="caution">
    <text evidence="3">The sequence shown here is derived from an EMBL/GenBank/DDBJ whole genome shotgun (WGS) entry which is preliminary data.</text>
</comment>
<feature type="compositionally biased region" description="Polar residues" evidence="1">
    <location>
        <begin position="148"/>
        <end position="175"/>
    </location>
</feature>
<gene>
    <name evidence="3" type="ORF">FF38_01666</name>
</gene>
<feature type="region of interest" description="Disordered" evidence="1">
    <location>
        <begin position="148"/>
        <end position="194"/>
    </location>
</feature>
<feature type="region of interest" description="Disordered" evidence="1">
    <location>
        <begin position="38"/>
        <end position="67"/>
    </location>
</feature>
<sequence length="224" mass="24699">MRNMKLSLCLALMITTLMMMLTLSAGSSQDGKIHFQDSSELEEVTQDERPGNGHAYGHRGRGRGHQRKDSLIKFEEGLPELYPIKGPAQPPLVLPSHPGRGVGLQKHQNNAPVTNNNLPQPNPYEGNPFLSKFQQSSSTNKYNPNISQGVTNQLPTSDKPVTTTISNNPRENVGNNLLEEETNREGKSSDTTTDINFNDRGLFDTAPHCQPGQILVNNRCRTAV</sequence>